<evidence type="ECO:0000259" key="7">
    <source>
        <dbReference type="Pfam" id="PF16198"/>
    </source>
</evidence>
<dbReference type="EMBL" id="BAABCK010000013">
    <property type="protein sequence ID" value="GAA3719234.1"/>
    <property type="molecule type" value="Genomic_DNA"/>
</dbReference>
<dbReference type="Pfam" id="PF16198">
    <property type="entry name" value="TruB_C_2"/>
    <property type="match status" value="1"/>
</dbReference>
<dbReference type="Pfam" id="PF01509">
    <property type="entry name" value="TruB_N"/>
    <property type="match status" value="1"/>
</dbReference>
<dbReference type="RefSeq" id="WP_344701419.1">
    <property type="nucleotide sequence ID" value="NZ_BAABCK010000013.1"/>
</dbReference>
<gene>
    <name evidence="5 8" type="primary">truB</name>
    <name evidence="8" type="ORF">GCM10022378_06770</name>
</gene>
<protein>
    <recommendedName>
        <fullName evidence="5">tRNA pseudouridine synthase B</fullName>
        <ecNumber evidence="5">5.4.99.25</ecNumber>
    </recommendedName>
    <alternativeName>
        <fullName evidence="5">tRNA pseudouridine(55) synthase</fullName>
        <shortName evidence="5">Psi55 synthase</shortName>
    </alternativeName>
    <alternativeName>
        <fullName evidence="5">tRNA pseudouridylate synthase</fullName>
    </alternativeName>
    <alternativeName>
        <fullName evidence="5">tRNA-uridine isomerase</fullName>
    </alternativeName>
</protein>
<sequence>MHGVIPVNKDKGLTSHDVVMRMRRILGMKKVGHTGTLDPEVTGVLPIVVGEGTKLTEYLQTKKKSYRARVTLGYSTDTEDQTGQVENRNVTDGITDAMIDEAIVTFQGDYTQRVPRYASVKINGKKLYEYARQGIEVERPLRTVSIFQISRIGTIERDSGLIHFDIDVTCSKGTYIRTLAVDIGRSLETAAHMSALIRTESCGITLNQSATLEELKSGDAAAHLIPIRKLIEELPTVDIEDENFLKKILNGQKVYKSAIMEMVEDRTDKVVFRNEGKVIGIYHDHPEKQEMMKPYKMFNL</sequence>
<name>A0ABP7EIY5_9STAP</name>
<evidence type="ECO:0000256" key="3">
    <source>
        <dbReference type="ARBA" id="ARBA00022694"/>
    </source>
</evidence>
<dbReference type="SUPFAM" id="SSF55120">
    <property type="entry name" value="Pseudouridine synthase"/>
    <property type="match status" value="1"/>
</dbReference>
<keyword evidence="4 5" id="KW-0413">Isomerase</keyword>
<evidence type="ECO:0000256" key="5">
    <source>
        <dbReference type="HAMAP-Rule" id="MF_01080"/>
    </source>
</evidence>
<dbReference type="PANTHER" id="PTHR13767:SF2">
    <property type="entry name" value="PSEUDOURIDYLATE SYNTHASE TRUB1"/>
    <property type="match status" value="1"/>
</dbReference>
<feature type="domain" description="Pseudouridine synthase II N-terminal" evidence="6">
    <location>
        <begin position="23"/>
        <end position="176"/>
    </location>
</feature>
<evidence type="ECO:0000256" key="2">
    <source>
        <dbReference type="ARBA" id="ARBA00005642"/>
    </source>
</evidence>
<dbReference type="InterPro" id="IPR020103">
    <property type="entry name" value="PsdUridine_synth_cat_dom_sf"/>
</dbReference>
<dbReference type="InterPro" id="IPR032819">
    <property type="entry name" value="TruB_C"/>
</dbReference>
<feature type="domain" description="tRNA pseudouridylate synthase B C-terminal" evidence="7">
    <location>
        <begin position="177"/>
        <end position="217"/>
    </location>
</feature>
<comment type="catalytic activity">
    <reaction evidence="1 5">
        <text>uridine(55) in tRNA = pseudouridine(55) in tRNA</text>
        <dbReference type="Rhea" id="RHEA:42532"/>
        <dbReference type="Rhea" id="RHEA-COMP:10101"/>
        <dbReference type="Rhea" id="RHEA-COMP:10102"/>
        <dbReference type="ChEBI" id="CHEBI:65314"/>
        <dbReference type="ChEBI" id="CHEBI:65315"/>
        <dbReference type="EC" id="5.4.99.25"/>
    </reaction>
</comment>
<evidence type="ECO:0000256" key="1">
    <source>
        <dbReference type="ARBA" id="ARBA00000385"/>
    </source>
</evidence>
<dbReference type="Gene3D" id="3.30.2350.10">
    <property type="entry name" value="Pseudouridine synthase"/>
    <property type="match status" value="1"/>
</dbReference>
<keyword evidence="9" id="KW-1185">Reference proteome</keyword>
<dbReference type="CDD" id="cd02573">
    <property type="entry name" value="PseudoU_synth_EcTruB"/>
    <property type="match status" value="1"/>
</dbReference>
<keyword evidence="3 5" id="KW-0819">tRNA processing</keyword>
<dbReference type="Proteomes" id="UP001500920">
    <property type="component" value="Unassembled WGS sequence"/>
</dbReference>
<organism evidence="8 9">
    <name type="scientific">Salinicoccus jeotgali</name>
    <dbReference type="NCBI Taxonomy" id="381634"/>
    <lineage>
        <taxon>Bacteria</taxon>
        <taxon>Bacillati</taxon>
        <taxon>Bacillota</taxon>
        <taxon>Bacilli</taxon>
        <taxon>Bacillales</taxon>
        <taxon>Staphylococcaceae</taxon>
        <taxon>Salinicoccus</taxon>
    </lineage>
</organism>
<dbReference type="EC" id="5.4.99.25" evidence="5"/>
<dbReference type="PANTHER" id="PTHR13767">
    <property type="entry name" value="TRNA-PSEUDOURIDINE SYNTHASE"/>
    <property type="match status" value="1"/>
</dbReference>
<comment type="similarity">
    <text evidence="2 5">Belongs to the pseudouridine synthase TruB family. Type 1 subfamily.</text>
</comment>
<feature type="active site" description="Nucleophile" evidence="5">
    <location>
        <position position="38"/>
    </location>
</feature>
<dbReference type="InterPro" id="IPR014780">
    <property type="entry name" value="tRNA_psdUridine_synth_TruB"/>
</dbReference>
<proteinExistence type="inferred from homology"/>
<dbReference type="InterPro" id="IPR002501">
    <property type="entry name" value="PsdUridine_synth_N"/>
</dbReference>
<reference evidence="9" key="1">
    <citation type="journal article" date="2019" name="Int. J. Syst. Evol. Microbiol.">
        <title>The Global Catalogue of Microorganisms (GCM) 10K type strain sequencing project: providing services to taxonomists for standard genome sequencing and annotation.</title>
        <authorList>
            <consortium name="The Broad Institute Genomics Platform"/>
            <consortium name="The Broad Institute Genome Sequencing Center for Infectious Disease"/>
            <person name="Wu L."/>
            <person name="Ma J."/>
        </authorList>
    </citation>
    <scope>NUCLEOTIDE SEQUENCE [LARGE SCALE GENOMIC DNA]</scope>
    <source>
        <strain evidence="9">JCM 16981</strain>
    </source>
</reference>
<accession>A0ABP7EIY5</accession>
<comment type="caution">
    <text evidence="8">The sequence shown here is derived from an EMBL/GenBank/DDBJ whole genome shotgun (WGS) entry which is preliminary data.</text>
</comment>
<evidence type="ECO:0000313" key="8">
    <source>
        <dbReference type="EMBL" id="GAA3719234.1"/>
    </source>
</evidence>
<dbReference type="NCBIfam" id="TIGR00431">
    <property type="entry name" value="TruB"/>
    <property type="match status" value="1"/>
</dbReference>
<evidence type="ECO:0000259" key="6">
    <source>
        <dbReference type="Pfam" id="PF01509"/>
    </source>
</evidence>
<evidence type="ECO:0000313" key="9">
    <source>
        <dbReference type="Proteomes" id="UP001500920"/>
    </source>
</evidence>
<evidence type="ECO:0000256" key="4">
    <source>
        <dbReference type="ARBA" id="ARBA00023235"/>
    </source>
</evidence>
<dbReference type="HAMAP" id="MF_01080">
    <property type="entry name" value="TruB_bact"/>
    <property type="match status" value="1"/>
</dbReference>
<comment type="function">
    <text evidence="5">Responsible for synthesis of pseudouridine from uracil-55 in the psi GC loop of transfer RNAs.</text>
</comment>